<evidence type="ECO:0000256" key="4">
    <source>
        <dbReference type="ARBA" id="ARBA00022989"/>
    </source>
</evidence>
<dbReference type="Pfam" id="PF02687">
    <property type="entry name" value="FtsX"/>
    <property type="match status" value="2"/>
</dbReference>
<dbReference type="EMBL" id="FNPH01000014">
    <property type="protein sequence ID" value="SDZ41118.1"/>
    <property type="molecule type" value="Genomic_DNA"/>
</dbReference>
<sequence>MTLRLAFRLVRGGGVAGFLRLALVVFGIAIGMTAGTLVAVMPGVLHGRAEVMNARMPSPPVENGHANFAFSTSTDVWDGQRLGRTFLADVRSSTVTAPGVTRLPNAGEVVVSPALAARLPHEPDLAVLVPGRVVGTVQPAGLLSPDELFAYVGVERDRMADAHNGASFGSRDSLALEKQQAGLTQSLALLVLPPVVIYLVVCGRLAAATRLRRYAALRLLGMRRGLVLRTAFLESSVAGLIGGFIGIVLFRLAHPALASSGLLGFSWYPDKSGFTPVSIGFLTVFVGIASGFVGAAGLRRSLDRPIDARKDTSEVRPRPWLLLPLVFGLGSTTYLLLAVRRPAGAGVHYAMPGTMTWVAIGSVVITVLGVLVSLKPILAAVAQMMARPSFPLPVRMAGARLALQTGVTLRLLVGLALLVLVAGVSAGVLRDLELRSSPSGTNYSVDIEGSSAPNPVVRQEVFELPARFRWTVQSSVLPEPGAVQTTDVVEQAKVSGYRLVSMSCSGLRKLFRQAYPDCRDGRWYRMASRSIANTAYEVPAGAAFNYDRGDGTQQSVTVPAERLVVPDDSPFPVQAYGGLFYAHEGPAWAWTTDSYSSFLIDPDPAELSRFKVRVAALSPATQVRVWGEDLDLLELARNQRGVIGFGVLIGFLVAILAFGIATVDNAVERRRDVAVLLVVGMRKRLIRLTQIMQLLAALVVVLLVAAAAGYLAGNVALRLNDVNRPWYAGTLDAMMPLAGASVIVAVCAGSFVAVRRLRSEDLKRE</sequence>
<evidence type="ECO:0000313" key="8">
    <source>
        <dbReference type="EMBL" id="SDZ41118.1"/>
    </source>
</evidence>
<dbReference type="AlphaFoldDB" id="A0A1H3STW8"/>
<feature type="transmembrane region" description="Helical" evidence="6">
    <location>
        <begin position="407"/>
        <end position="429"/>
    </location>
</feature>
<evidence type="ECO:0000259" key="7">
    <source>
        <dbReference type="Pfam" id="PF02687"/>
    </source>
</evidence>
<feature type="transmembrane region" description="Helical" evidence="6">
    <location>
        <begin position="21"/>
        <end position="45"/>
    </location>
</feature>
<keyword evidence="5 6" id="KW-0472">Membrane</keyword>
<keyword evidence="9" id="KW-1185">Reference proteome</keyword>
<keyword evidence="2" id="KW-1003">Cell membrane</keyword>
<keyword evidence="4 6" id="KW-1133">Transmembrane helix</keyword>
<feature type="domain" description="ABC3 transporter permease C-terminal" evidence="7">
    <location>
        <begin position="646"/>
        <end position="758"/>
    </location>
</feature>
<reference evidence="9" key="1">
    <citation type="submission" date="2016-10" db="EMBL/GenBank/DDBJ databases">
        <authorList>
            <person name="Varghese N."/>
            <person name="Submissions S."/>
        </authorList>
    </citation>
    <scope>NUCLEOTIDE SEQUENCE [LARGE SCALE GENOMIC DNA]</scope>
    <source>
        <strain evidence="9">DSM 45245</strain>
    </source>
</reference>
<dbReference type="Proteomes" id="UP000242415">
    <property type="component" value="Unassembled WGS sequence"/>
</dbReference>
<feature type="transmembrane region" description="Helical" evidence="6">
    <location>
        <begin position="691"/>
        <end position="713"/>
    </location>
</feature>
<feature type="transmembrane region" description="Helical" evidence="6">
    <location>
        <begin position="642"/>
        <end position="663"/>
    </location>
</feature>
<evidence type="ECO:0000256" key="6">
    <source>
        <dbReference type="SAM" id="Phobius"/>
    </source>
</evidence>
<feature type="domain" description="ABC3 transporter permease C-terminal" evidence="7">
    <location>
        <begin position="188"/>
        <end position="298"/>
    </location>
</feature>
<feature type="transmembrane region" description="Helical" evidence="6">
    <location>
        <begin position="357"/>
        <end position="386"/>
    </location>
</feature>
<organism evidence="8 9">
    <name type="scientific">Micromonospora pattaloongensis</name>
    <dbReference type="NCBI Taxonomy" id="405436"/>
    <lineage>
        <taxon>Bacteria</taxon>
        <taxon>Bacillati</taxon>
        <taxon>Actinomycetota</taxon>
        <taxon>Actinomycetes</taxon>
        <taxon>Micromonosporales</taxon>
        <taxon>Micromonosporaceae</taxon>
        <taxon>Micromonospora</taxon>
    </lineage>
</organism>
<feature type="transmembrane region" description="Helical" evidence="6">
    <location>
        <begin position="733"/>
        <end position="754"/>
    </location>
</feature>
<protein>
    <submittedName>
        <fullName evidence="8">Predicted ABC-type transport system involved in lysophospholipase L1 biosynthesis, permease component</fullName>
    </submittedName>
</protein>
<comment type="subcellular location">
    <subcellularLocation>
        <location evidence="1">Cell membrane</location>
        <topology evidence="1">Multi-pass membrane protein</topology>
    </subcellularLocation>
</comment>
<feature type="transmembrane region" description="Helical" evidence="6">
    <location>
        <begin position="273"/>
        <end position="298"/>
    </location>
</feature>
<feature type="transmembrane region" description="Helical" evidence="6">
    <location>
        <begin position="226"/>
        <end position="253"/>
    </location>
</feature>
<evidence type="ECO:0000313" key="9">
    <source>
        <dbReference type="Proteomes" id="UP000242415"/>
    </source>
</evidence>
<proteinExistence type="predicted"/>
<gene>
    <name evidence="8" type="ORF">SAMN05444365_1149</name>
</gene>
<dbReference type="OrthoDB" id="3395085at2"/>
<name>A0A1H3STW8_9ACTN</name>
<evidence type="ECO:0000256" key="1">
    <source>
        <dbReference type="ARBA" id="ARBA00004651"/>
    </source>
</evidence>
<dbReference type="InterPro" id="IPR003838">
    <property type="entry name" value="ABC3_permease_C"/>
</dbReference>
<evidence type="ECO:0000256" key="5">
    <source>
        <dbReference type="ARBA" id="ARBA00023136"/>
    </source>
</evidence>
<dbReference type="STRING" id="405436.SAMN05444365_1149"/>
<keyword evidence="3 6" id="KW-0812">Transmembrane</keyword>
<accession>A0A1H3STW8</accession>
<evidence type="ECO:0000256" key="3">
    <source>
        <dbReference type="ARBA" id="ARBA00022692"/>
    </source>
</evidence>
<feature type="transmembrane region" description="Helical" evidence="6">
    <location>
        <begin position="319"/>
        <end position="337"/>
    </location>
</feature>
<feature type="transmembrane region" description="Helical" evidence="6">
    <location>
        <begin position="187"/>
        <end position="206"/>
    </location>
</feature>
<evidence type="ECO:0000256" key="2">
    <source>
        <dbReference type="ARBA" id="ARBA00022475"/>
    </source>
</evidence>
<dbReference type="GO" id="GO:0005886">
    <property type="term" value="C:plasma membrane"/>
    <property type="evidence" value="ECO:0007669"/>
    <property type="project" value="UniProtKB-SubCell"/>
</dbReference>